<dbReference type="FunFam" id="3.30.2460.20:FF:000001">
    <property type="entry name" value="Wnt homolog"/>
    <property type="match status" value="1"/>
</dbReference>
<dbReference type="EMBL" id="KY986709">
    <property type="protein sequence ID" value="AWJ58227.1"/>
    <property type="molecule type" value="mRNA"/>
</dbReference>
<name>A0A4Y1LT26_OCTVU</name>
<dbReference type="SMART" id="SM00097">
    <property type="entry name" value="WNT1"/>
    <property type="match status" value="1"/>
</dbReference>
<dbReference type="GO" id="GO:0060070">
    <property type="term" value="P:canonical Wnt signaling pathway"/>
    <property type="evidence" value="ECO:0007669"/>
    <property type="project" value="TreeGrafter"/>
</dbReference>
<sequence>MAQSSVMWNGRSVFSPVSIIFACFCIYSVIEPSATTGMWWNLGLQSGEVWRKMYMLGARPMCVGLKGLSVGQIQICQTHYDHMPSVGRGAQLGIRECQYQFRNRRWNCSIVGDETVFGPVLELGSRENGFTHAISSSGVVYSISRACQQGQLSRCGCSEAPRPPTIHKDWLWGECGDNIEHAYKFAVGFIDKREKERNYPRFSRGLARMLMNLHNNEAGRRAIFKHATVSCKCHGVSGSCSLKTCWQSLPDFRSVGNRLKEKYNGATKVHFNSRGTRLVRRNHKFNKPTKEDIIYLDDSPDYCTTNPAAGVLGTVGRECDWTSKGLGGCALMCCGRGYNSFRKKVTERCHCKFEWCCEVICDTCEYYVDVHVCK</sequence>
<keyword evidence="5" id="KW-0272">Extracellular matrix</keyword>
<keyword evidence="11" id="KW-0472">Membrane</keyword>
<keyword evidence="11" id="KW-1133">Transmembrane helix</keyword>
<evidence type="ECO:0000256" key="2">
    <source>
        <dbReference type="ARBA" id="ARBA00005683"/>
    </source>
</evidence>
<dbReference type="CDD" id="cd19337">
    <property type="entry name" value="Wnt_Wnt5"/>
    <property type="match status" value="1"/>
</dbReference>
<proteinExistence type="evidence at transcript level"/>
<dbReference type="GO" id="GO:0005125">
    <property type="term" value="F:cytokine activity"/>
    <property type="evidence" value="ECO:0007669"/>
    <property type="project" value="TreeGrafter"/>
</dbReference>
<keyword evidence="9" id="KW-0449">Lipoprotein</keyword>
<evidence type="ECO:0000256" key="1">
    <source>
        <dbReference type="ARBA" id="ARBA00004498"/>
    </source>
</evidence>
<reference evidence="12" key="1">
    <citation type="submission" date="2017-04" db="EMBL/GenBank/DDBJ databases">
        <title>Nerve regeneration in the cephalopod mollusc Octopus vulgaris: a journey into morphological, cellular and molecular changes including epigenetic modifications.</title>
        <authorList>
            <person name="Imperadore P."/>
            <person name="Petrosino G."/>
            <person name="Sanges R."/>
            <person name="Fiorito G."/>
        </authorList>
    </citation>
    <scope>NUCLEOTIDE SEQUENCE</scope>
</reference>
<evidence type="ECO:0000256" key="5">
    <source>
        <dbReference type="ARBA" id="ARBA00022530"/>
    </source>
</evidence>
<gene>
    <name evidence="12" type="primary">Wnt5</name>
</gene>
<keyword evidence="4" id="KW-0964">Secreted</keyword>
<dbReference type="GO" id="GO:0045165">
    <property type="term" value="P:cell fate commitment"/>
    <property type="evidence" value="ECO:0007669"/>
    <property type="project" value="TreeGrafter"/>
</dbReference>
<dbReference type="PANTHER" id="PTHR12027:SF77">
    <property type="entry name" value="PROTEIN WNT-5"/>
    <property type="match status" value="1"/>
</dbReference>
<protein>
    <recommendedName>
        <fullName evidence="10">Protein Wnt</fullName>
    </recommendedName>
</protein>
<dbReference type="Gene3D" id="3.30.2460.20">
    <property type="match status" value="1"/>
</dbReference>
<feature type="transmembrane region" description="Helical" evidence="11">
    <location>
        <begin position="12"/>
        <end position="30"/>
    </location>
</feature>
<dbReference type="GO" id="GO:0005109">
    <property type="term" value="F:frizzled binding"/>
    <property type="evidence" value="ECO:0007669"/>
    <property type="project" value="TreeGrafter"/>
</dbReference>
<evidence type="ECO:0000256" key="3">
    <source>
        <dbReference type="ARBA" id="ARBA00022473"/>
    </source>
</evidence>
<dbReference type="InterPro" id="IPR043158">
    <property type="entry name" value="Wnt_C"/>
</dbReference>
<dbReference type="PRINTS" id="PR01349">
    <property type="entry name" value="WNTPROTEIN"/>
</dbReference>
<keyword evidence="3 10" id="KW-0217">Developmental protein</keyword>
<comment type="subcellular location">
    <subcellularLocation>
        <location evidence="1 10">Secreted</location>
        <location evidence="1 10">Extracellular space</location>
        <location evidence="1 10">Extracellular matrix</location>
    </subcellularLocation>
</comment>
<dbReference type="InterPro" id="IPR005817">
    <property type="entry name" value="Wnt"/>
</dbReference>
<evidence type="ECO:0000313" key="12">
    <source>
        <dbReference type="EMBL" id="AWJ58227.1"/>
    </source>
</evidence>
<dbReference type="KEGG" id="osn:115209669"/>
<dbReference type="Pfam" id="PF00110">
    <property type="entry name" value="wnt"/>
    <property type="match status" value="1"/>
</dbReference>
<keyword evidence="7" id="KW-1015">Disulfide bond</keyword>
<evidence type="ECO:0000256" key="10">
    <source>
        <dbReference type="RuleBase" id="RU003500"/>
    </source>
</evidence>
<keyword evidence="8" id="KW-0325">Glycoprotein</keyword>
<comment type="similarity">
    <text evidence="2 10">Belongs to the Wnt family.</text>
</comment>
<accession>A0A4Y1LT26</accession>
<keyword evidence="11" id="KW-0812">Transmembrane</keyword>
<dbReference type="GO" id="GO:0005615">
    <property type="term" value="C:extracellular space"/>
    <property type="evidence" value="ECO:0007669"/>
    <property type="project" value="TreeGrafter"/>
</dbReference>
<comment type="function">
    <text evidence="10">Ligand for members of the frizzled family of seven transmembrane receptors.</text>
</comment>
<evidence type="ECO:0000256" key="7">
    <source>
        <dbReference type="ARBA" id="ARBA00023157"/>
    </source>
</evidence>
<dbReference type="GO" id="GO:0030182">
    <property type="term" value="P:neuron differentiation"/>
    <property type="evidence" value="ECO:0007669"/>
    <property type="project" value="TreeGrafter"/>
</dbReference>
<organism evidence="12">
    <name type="scientific">Octopus vulgaris</name>
    <name type="common">Common octopus</name>
    <dbReference type="NCBI Taxonomy" id="6645"/>
    <lineage>
        <taxon>Eukaryota</taxon>
        <taxon>Metazoa</taxon>
        <taxon>Spiralia</taxon>
        <taxon>Lophotrochozoa</taxon>
        <taxon>Mollusca</taxon>
        <taxon>Cephalopoda</taxon>
        <taxon>Coleoidea</taxon>
        <taxon>Octopodiformes</taxon>
        <taxon>Octopoda</taxon>
        <taxon>Incirrata</taxon>
        <taxon>Octopodidae</taxon>
        <taxon>Octopus</taxon>
    </lineage>
</organism>
<dbReference type="AlphaFoldDB" id="A0A4Y1LT26"/>
<dbReference type="InterPro" id="IPR018161">
    <property type="entry name" value="Wnt_CS"/>
</dbReference>
<evidence type="ECO:0000256" key="9">
    <source>
        <dbReference type="ARBA" id="ARBA00023288"/>
    </source>
</evidence>
<keyword evidence="6 10" id="KW-0879">Wnt signaling pathway</keyword>
<evidence type="ECO:0000256" key="11">
    <source>
        <dbReference type="SAM" id="Phobius"/>
    </source>
</evidence>
<evidence type="ECO:0000256" key="8">
    <source>
        <dbReference type="ARBA" id="ARBA00023180"/>
    </source>
</evidence>
<dbReference type="PANTHER" id="PTHR12027">
    <property type="entry name" value="WNT RELATED"/>
    <property type="match status" value="1"/>
</dbReference>
<evidence type="ECO:0000256" key="6">
    <source>
        <dbReference type="ARBA" id="ARBA00022687"/>
    </source>
</evidence>
<dbReference type="PROSITE" id="PS00246">
    <property type="entry name" value="WNT1"/>
    <property type="match status" value="1"/>
</dbReference>
<evidence type="ECO:0000256" key="4">
    <source>
        <dbReference type="ARBA" id="ARBA00022525"/>
    </source>
</evidence>